<evidence type="ECO:0000256" key="6">
    <source>
        <dbReference type="SAM" id="Phobius"/>
    </source>
</evidence>
<dbReference type="GO" id="GO:0007283">
    <property type="term" value="P:spermatogenesis"/>
    <property type="evidence" value="ECO:0007669"/>
    <property type="project" value="TreeGrafter"/>
</dbReference>
<reference evidence="8" key="1">
    <citation type="submission" date="2021-02" db="EMBL/GenBank/DDBJ databases">
        <authorList>
            <person name="Nowell W R."/>
        </authorList>
    </citation>
    <scope>NUCLEOTIDE SEQUENCE</scope>
</reference>
<evidence type="ECO:0000256" key="4">
    <source>
        <dbReference type="ARBA" id="ARBA00023136"/>
    </source>
</evidence>
<dbReference type="GO" id="GO:0036128">
    <property type="term" value="C:CatSper complex"/>
    <property type="evidence" value="ECO:0007669"/>
    <property type="project" value="InterPro"/>
</dbReference>
<feature type="transmembrane region" description="Helical" evidence="6">
    <location>
        <begin position="175"/>
        <end position="200"/>
    </location>
</feature>
<dbReference type="GO" id="GO:0030317">
    <property type="term" value="P:flagellated sperm motility"/>
    <property type="evidence" value="ECO:0007669"/>
    <property type="project" value="InterPro"/>
</dbReference>
<feature type="transmembrane region" description="Helical" evidence="6">
    <location>
        <begin position="243"/>
        <end position="267"/>
    </location>
</feature>
<evidence type="ECO:0000313" key="8">
    <source>
        <dbReference type="EMBL" id="CAF1311264.1"/>
    </source>
</evidence>
<keyword evidence="4 6" id="KW-0472">Membrane</keyword>
<dbReference type="PANTHER" id="PTHR47193:SF1">
    <property type="entry name" value="CATION CHANNEL SPERM-ASSOCIATED PROTEIN 1"/>
    <property type="match status" value="1"/>
</dbReference>
<dbReference type="GO" id="GO:0003676">
    <property type="term" value="F:nucleic acid binding"/>
    <property type="evidence" value="ECO:0007669"/>
    <property type="project" value="InterPro"/>
</dbReference>
<dbReference type="Proteomes" id="UP000663855">
    <property type="component" value="Unassembled WGS sequence"/>
</dbReference>
<comment type="caution">
    <text evidence="8">The sequence shown here is derived from an EMBL/GenBank/DDBJ whole genome shotgun (WGS) entry which is preliminary data.</text>
</comment>
<feature type="region of interest" description="Disordered" evidence="5">
    <location>
        <begin position="411"/>
        <end position="433"/>
    </location>
</feature>
<organism evidence="8 9">
    <name type="scientific">Rotaria magnacalcarata</name>
    <dbReference type="NCBI Taxonomy" id="392030"/>
    <lineage>
        <taxon>Eukaryota</taxon>
        <taxon>Metazoa</taxon>
        <taxon>Spiralia</taxon>
        <taxon>Gnathifera</taxon>
        <taxon>Rotifera</taxon>
        <taxon>Eurotatoria</taxon>
        <taxon>Bdelloidea</taxon>
        <taxon>Philodinida</taxon>
        <taxon>Philodinidae</taxon>
        <taxon>Rotaria</taxon>
    </lineage>
</organism>
<accession>A0A815E7R4</accession>
<evidence type="ECO:0000313" key="9">
    <source>
        <dbReference type="Proteomes" id="UP000663855"/>
    </source>
</evidence>
<evidence type="ECO:0000259" key="7">
    <source>
        <dbReference type="Pfam" id="PF00520"/>
    </source>
</evidence>
<feature type="domain" description="Ion transport" evidence="7">
    <location>
        <begin position="25"/>
        <end position="267"/>
    </location>
</feature>
<gene>
    <name evidence="8" type="ORF">CJN711_LOCUS17445</name>
</gene>
<protein>
    <recommendedName>
        <fullName evidence="7">Ion transport domain-containing protein</fullName>
    </recommendedName>
</protein>
<dbReference type="EMBL" id="CAJNOV010008123">
    <property type="protein sequence ID" value="CAF1311264.1"/>
    <property type="molecule type" value="Genomic_DNA"/>
</dbReference>
<dbReference type="Gene3D" id="1.10.287.70">
    <property type="match status" value="1"/>
</dbReference>
<dbReference type="GO" id="GO:0005245">
    <property type="term" value="F:voltage-gated calcium channel activity"/>
    <property type="evidence" value="ECO:0007669"/>
    <property type="project" value="TreeGrafter"/>
</dbReference>
<dbReference type="AlphaFoldDB" id="A0A815E7R4"/>
<keyword evidence="2 6" id="KW-0812">Transmembrane</keyword>
<dbReference type="GO" id="GO:0060296">
    <property type="term" value="P:regulation of cilium beat frequency involved in ciliary motility"/>
    <property type="evidence" value="ECO:0007669"/>
    <property type="project" value="TreeGrafter"/>
</dbReference>
<evidence type="ECO:0000256" key="1">
    <source>
        <dbReference type="ARBA" id="ARBA00004141"/>
    </source>
</evidence>
<dbReference type="Gene3D" id="1.20.120.350">
    <property type="entry name" value="Voltage-gated potassium channels. Chain C"/>
    <property type="match status" value="1"/>
</dbReference>
<proteinExistence type="predicted"/>
<keyword evidence="3 6" id="KW-1133">Transmembrane helix</keyword>
<feature type="transmembrane region" description="Helical" evidence="6">
    <location>
        <begin position="88"/>
        <end position="107"/>
    </location>
</feature>
<dbReference type="InterPro" id="IPR027359">
    <property type="entry name" value="Volt_channel_dom_sf"/>
</dbReference>
<comment type="subcellular location">
    <subcellularLocation>
        <location evidence="1">Membrane</location>
        <topology evidence="1">Multi-pass membrane protein</topology>
    </subcellularLocation>
</comment>
<evidence type="ECO:0000256" key="2">
    <source>
        <dbReference type="ARBA" id="ARBA00022692"/>
    </source>
</evidence>
<evidence type="ECO:0000256" key="3">
    <source>
        <dbReference type="ARBA" id="ARBA00022989"/>
    </source>
</evidence>
<dbReference type="Gene3D" id="3.30.420.10">
    <property type="entry name" value="Ribonuclease H-like superfamily/Ribonuclease H"/>
    <property type="match status" value="1"/>
</dbReference>
<dbReference type="SUPFAM" id="SSF81324">
    <property type="entry name" value="Voltage-gated potassium channels"/>
    <property type="match status" value="1"/>
</dbReference>
<evidence type="ECO:0000256" key="5">
    <source>
        <dbReference type="SAM" id="MobiDB-lite"/>
    </source>
</evidence>
<dbReference type="InterPro" id="IPR028746">
    <property type="entry name" value="CatSper1"/>
</dbReference>
<dbReference type="InterPro" id="IPR036397">
    <property type="entry name" value="RNaseH_sf"/>
</dbReference>
<dbReference type="PANTHER" id="PTHR47193">
    <property type="entry name" value="CATION CHANNEL SPERM-ASSOCIATED PROTEIN 1"/>
    <property type="match status" value="1"/>
</dbReference>
<sequence>MAARIHRFLDRNTYSSSKLIHVVESKYFTLFLVATIISNTFLMILETYDSYYKKFHSFFLISEKIYLCIYIIECCFKLWVYSWRFFKTLWNCFDLFIIIINIIDFIIQELTHDHSHTSLQIDHNQHLHTQFEQINHFFKILRVLRVLRSFRALRVLRTIRFIQSIHIIVKTCSKALPAMASIIFIMIIITCISAIVARSLFGDVCPEKFSNLVKTFFSLFTLLTLDDWYSVYQVCAERDYSNFQLAFCLIYIFIINFILLNLLMAVLGKFKAIYLLFYCVEQKVRGHLQKLLDGIEVLAHPAYSPDLAPSDYGLFRSMVHFFRGRRFETFGQVEAACREFFESKEPHWYRDQIRQLAERWLDSFQSTLDYDGKNDNQSNTENNNDEERIVKNLTQLTEEYCDDRKVNKESDDISMYDREEHRNEIDNPSKDYRQKQNSLPIENIVKQYFMLMESLEFRMERHEQLTKLAQKSINLTLIEQESRKINMKK</sequence>
<dbReference type="InterPro" id="IPR005821">
    <property type="entry name" value="Ion_trans_dom"/>
</dbReference>
<feature type="transmembrane region" description="Helical" evidence="6">
    <location>
        <begin position="27"/>
        <end position="45"/>
    </location>
</feature>
<dbReference type="GO" id="GO:0005227">
    <property type="term" value="F:calcium-activated cation channel activity"/>
    <property type="evidence" value="ECO:0007669"/>
    <property type="project" value="InterPro"/>
</dbReference>
<feature type="transmembrane region" description="Helical" evidence="6">
    <location>
        <begin position="65"/>
        <end position="82"/>
    </location>
</feature>
<name>A0A815E7R4_9BILA</name>
<dbReference type="Pfam" id="PF00520">
    <property type="entry name" value="Ion_trans"/>
    <property type="match status" value="1"/>
</dbReference>